<dbReference type="Proteomes" id="UP001338125">
    <property type="component" value="Unassembled WGS sequence"/>
</dbReference>
<feature type="compositionally biased region" description="Low complexity" evidence="1">
    <location>
        <begin position="387"/>
        <end position="409"/>
    </location>
</feature>
<feature type="domain" description="DUF7492" evidence="3">
    <location>
        <begin position="23"/>
        <end position="236"/>
    </location>
</feature>
<feature type="region of interest" description="Disordered" evidence="1">
    <location>
        <begin position="385"/>
        <end position="409"/>
    </location>
</feature>
<dbReference type="EMBL" id="JAVFKD010000012">
    <property type="protein sequence ID" value="KAK5992791.1"/>
    <property type="molecule type" value="Genomic_DNA"/>
</dbReference>
<evidence type="ECO:0000256" key="2">
    <source>
        <dbReference type="SAM" id="SignalP"/>
    </source>
</evidence>
<protein>
    <recommendedName>
        <fullName evidence="3">DUF7492 domain-containing protein</fullName>
    </recommendedName>
</protein>
<keyword evidence="5" id="KW-1185">Reference proteome</keyword>
<name>A0ABR0SLU5_9HYPO</name>
<reference evidence="4 5" key="1">
    <citation type="submission" date="2024-01" db="EMBL/GenBank/DDBJ databases">
        <title>Complete genome of Cladobotryum mycophilum ATHUM6906.</title>
        <authorList>
            <person name="Christinaki A.C."/>
            <person name="Myridakis A.I."/>
            <person name="Kouvelis V.N."/>
        </authorList>
    </citation>
    <scope>NUCLEOTIDE SEQUENCE [LARGE SCALE GENOMIC DNA]</scope>
    <source>
        <strain evidence="4 5">ATHUM6906</strain>
    </source>
</reference>
<feature type="region of interest" description="Disordered" evidence="1">
    <location>
        <begin position="440"/>
        <end position="460"/>
    </location>
</feature>
<dbReference type="Pfam" id="PF24320">
    <property type="entry name" value="DUF7492"/>
    <property type="match status" value="1"/>
</dbReference>
<organism evidence="4 5">
    <name type="scientific">Cladobotryum mycophilum</name>
    <dbReference type="NCBI Taxonomy" id="491253"/>
    <lineage>
        <taxon>Eukaryota</taxon>
        <taxon>Fungi</taxon>
        <taxon>Dikarya</taxon>
        <taxon>Ascomycota</taxon>
        <taxon>Pezizomycotina</taxon>
        <taxon>Sordariomycetes</taxon>
        <taxon>Hypocreomycetidae</taxon>
        <taxon>Hypocreales</taxon>
        <taxon>Hypocreaceae</taxon>
        <taxon>Cladobotryum</taxon>
    </lineage>
</organism>
<feature type="chain" id="PRO_5045750990" description="DUF7492 domain-containing protein" evidence="2">
    <location>
        <begin position="26"/>
        <end position="460"/>
    </location>
</feature>
<evidence type="ECO:0000313" key="5">
    <source>
        <dbReference type="Proteomes" id="UP001338125"/>
    </source>
</evidence>
<dbReference type="InterPro" id="IPR055915">
    <property type="entry name" value="DUF7492"/>
</dbReference>
<proteinExistence type="predicted"/>
<comment type="caution">
    <text evidence="4">The sequence shown here is derived from an EMBL/GenBank/DDBJ whole genome shotgun (WGS) entry which is preliminary data.</text>
</comment>
<evidence type="ECO:0000256" key="1">
    <source>
        <dbReference type="SAM" id="MobiDB-lite"/>
    </source>
</evidence>
<gene>
    <name evidence="4" type="ORF">PT974_06207</name>
</gene>
<sequence>MKKPTVQGLGAQAAAVLAFAASVSAHSWIEKAFRIAPNGTMVGNVGYPRGYLPRSSTNPPFQDSVPVWLLPATGQSAYSGDEILNKFPKQDNPQYPMLEASAGDFIALTHLENGHTTIPENQPKKPQNRGTLYFYGTSEPKDQEKLFDVHLVWNRDGTGGDRRGRLLATRNYDDGQCYQPNPGALSHQRATELADEGAVHNDELACQSDIKLPDNLQAGSIYTIYWYWDWPDLNADHIDFEGTKNGLFPWAGTFMRGERDPHGFTMDAISKNESYASTVDIRITGGADFGAKNFAANQYIDKQNIYSKAIKEQMGSNYQVDVNANGGGSPGSMPAVTTTTTTIAAPQTTAQPANGGAPSPPPVLGTITVTSVVTVQPTTIWKTVTKTGSPESIPTSSSTTTQAPVQQQPSTVVKLVTTHVAAGYSLPQGRPTVTPFADFHESPPKAAKPARRQNWEFGQH</sequence>
<feature type="signal peptide" evidence="2">
    <location>
        <begin position="1"/>
        <end position="25"/>
    </location>
</feature>
<keyword evidence="2" id="KW-0732">Signal</keyword>
<evidence type="ECO:0000313" key="4">
    <source>
        <dbReference type="EMBL" id="KAK5992791.1"/>
    </source>
</evidence>
<evidence type="ECO:0000259" key="3">
    <source>
        <dbReference type="Pfam" id="PF24320"/>
    </source>
</evidence>
<accession>A0ABR0SLU5</accession>